<evidence type="ECO:0000313" key="4">
    <source>
        <dbReference type="Proteomes" id="UP001254608"/>
    </source>
</evidence>
<evidence type="ECO:0000313" key="3">
    <source>
        <dbReference type="EMBL" id="MDT0498957.1"/>
    </source>
</evidence>
<dbReference type="RefSeq" id="WP_311366369.1">
    <property type="nucleotide sequence ID" value="NZ_JAVRIC010000030.1"/>
</dbReference>
<sequence>MAISEDDKVFFARLGGRIAAMRKAVGITQVQMAEVLGVSQQTVNAYEMGSRRVPVSALPTIAKALAVSIEELIGETQKPGKRGPTPKLQQQIERITQLPKTQQKFVMQMLETVLAQASR</sequence>
<keyword evidence="4" id="KW-1185">Reference proteome</keyword>
<protein>
    <submittedName>
        <fullName evidence="3">Helix-turn-helix domain-containing protein</fullName>
    </submittedName>
</protein>
<dbReference type="SUPFAM" id="SSF47413">
    <property type="entry name" value="lambda repressor-like DNA-binding domains"/>
    <property type="match status" value="1"/>
</dbReference>
<dbReference type="InterPro" id="IPR010982">
    <property type="entry name" value="Lambda_DNA-bd_dom_sf"/>
</dbReference>
<dbReference type="PROSITE" id="PS50943">
    <property type="entry name" value="HTH_CROC1"/>
    <property type="match status" value="1"/>
</dbReference>
<dbReference type="CDD" id="cd00093">
    <property type="entry name" value="HTH_XRE"/>
    <property type="match status" value="1"/>
</dbReference>
<dbReference type="PANTHER" id="PTHR46558:SF11">
    <property type="entry name" value="HTH-TYPE TRANSCRIPTIONAL REGULATOR XRE"/>
    <property type="match status" value="1"/>
</dbReference>
<dbReference type="SMART" id="SM00530">
    <property type="entry name" value="HTH_XRE"/>
    <property type="match status" value="1"/>
</dbReference>
<comment type="caution">
    <text evidence="3">The sequence shown here is derived from an EMBL/GenBank/DDBJ whole genome shotgun (WGS) entry which is preliminary data.</text>
</comment>
<dbReference type="Gene3D" id="1.10.260.40">
    <property type="entry name" value="lambda repressor-like DNA-binding domains"/>
    <property type="match status" value="1"/>
</dbReference>
<dbReference type="Proteomes" id="UP001254608">
    <property type="component" value="Unassembled WGS sequence"/>
</dbReference>
<keyword evidence="1" id="KW-0238">DNA-binding</keyword>
<gene>
    <name evidence="3" type="ORF">RM530_16560</name>
</gene>
<proteinExistence type="predicted"/>
<name>A0ABU2WPF3_9GAMM</name>
<accession>A0ABU2WPF3</accession>
<feature type="domain" description="HTH cro/C1-type" evidence="2">
    <location>
        <begin position="18"/>
        <end position="72"/>
    </location>
</feature>
<organism evidence="3 4">
    <name type="scientific">Banduia mediterranea</name>
    <dbReference type="NCBI Taxonomy" id="3075609"/>
    <lineage>
        <taxon>Bacteria</taxon>
        <taxon>Pseudomonadati</taxon>
        <taxon>Pseudomonadota</taxon>
        <taxon>Gammaproteobacteria</taxon>
        <taxon>Nevskiales</taxon>
        <taxon>Algiphilaceae</taxon>
        <taxon>Banduia</taxon>
    </lineage>
</organism>
<dbReference type="PANTHER" id="PTHR46558">
    <property type="entry name" value="TRACRIPTIONAL REGULATORY PROTEIN-RELATED-RELATED"/>
    <property type="match status" value="1"/>
</dbReference>
<evidence type="ECO:0000256" key="1">
    <source>
        <dbReference type="ARBA" id="ARBA00023125"/>
    </source>
</evidence>
<reference evidence="3 4" key="1">
    <citation type="submission" date="2023-09" db="EMBL/GenBank/DDBJ databases">
        <authorList>
            <person name="Rey-Velasco X."/>
        </authorList>
    </citation>
    <scope>NUCLEOTIDE SEQUENCE [LARGE SCALE GENOMIC DNA]</scope>
    <source>
        <strain evidence="3 4">W345</strain>
    </source>
</reference>
<dbReference type="Pfam" id="PF01381">
    <property type="entry name" value="HTH_3"/>
    <property type="match status" value="1"/>
</dbReference>
<evidence type="ECO:0000259" key="2">
    <source>
        <dbReference type="PROSITE" id="PS50943"/>
    </source>
</evidence>
<dbReference type="EMBL" id="JAVRIC010000030">
    <property type="protein sequence ID" value="MDT0498957.1"/>
    <property type="molecule type" value="Genomic_DNA"/>
</dbReference>
<dbReference type="InterPro" id="IPR001387">
    <property type="entry name" value="Cro/C1-type_HTH"/>
</dbReference>